<evidence type="ECO:0000256" key="3">
    <source>
        <dbReference type="ARBA" id="ARBA00016937"/>
    </source>
</evidence>
<protein>
    <recommendedName>
        <fullName evidence="3">RNA exonuclease 4</fullName>
    </recommendedName>
</protein>
<feature type="compositionally biased region" description="Polar residues" evidence="8">
    <location>
        <begin position="107"/>
        <end position="121"/>
    </location>
</feature>
<dbReference type="InterPro" id="IPR036397">
    <property type="entry name" value="RNaseH_sf"/>
</dbReference>
<comment type="subcellular location">
    <subcellularLocation>
        <location evidence="1">Nucleus</location>
    </subcellularLocation>
</comment>
<evidence type="ECO:0000256" key="6">
    <source>
        <dbReference type="ARBA" id="ARBA00022839"/>
    </source>
</evidence>
<dbReference type="InterPro" id="IPR012337">
    <property type="entry name" value="RNaseH-like_sf"/>
</dbReference>
<feature type="compositionally biased region" description="Basic residues" evidence="8">
    <location>
        <begin position="1"/>
        <end position="11"/>
    </location>
</feature>
<feature type="region of interest" description="Disordered" evidence="8">
    <location>
        <begin position="1"/>
        <end position="242"/>
    </location>
</feature>
<evidence type="ECO:0000256" key="2">
    <source>
        <dbReference type="ARBA" id="ARBA00010489"/>
    </source>
</evidence>
<dbReference type="SUPFAM" id="SSF53098">
    <property type="entry name" value="Ribonuclease H-like"/>
    <property type="match status" value="1"/>
</dbReference>
<evidence type="ECO:0000256" key="1">
    <source>
        <dbReference type="ARBA" id="ARBA00004123"/>
    </source>
</evidence>
<proteinExistence type="inferred from homology"/>
<evidence type="ECO:0000256" key="8">
    <source>
        <dbReference type="SAM" id="MobiDB-lite"/>
    </source>
</evidence>
<dbReference type="AlphaFoldDB" id="A0A9Q0ELG5"/>
<feature type="compositionally biased region" description="Basic residues" evidence="8">
    <location>
        <begin position="38"/>
        <end position="54"/>
    </location>
</feature>
<organism evidence="10 11">
    <name type="scientific">Muraenolepis orangiensis</name>
    <name type="common">Patagonian moray cod</name>
    <dbReference type="NCBI Taxonomy" id="630683"/>
    <lineage>
        <taxon>Eukaryota</taxon>
        <taxon>Metazoa</taxon>
        <taxon>Chordata</taxon>
        <taxon>Craniata</taxon>
        <taxon>Vertebrata</taxon>
        <taxon>Euteleostomi</taxon>
        <taxon>Actinopterygii</taxon>
        <taxon>Neopterygii</taxon>
        <taxon>Teleostei</taxon>
        <taxon>Neoteleostei</taxon>
        <taxon>Acanthomorphata</taxon>
        <taxon>Zeiogadaria</taxon>
        <taxon>Gadariae</taxon>
        <taxon>Gadiformes</taxon>
        <taxon>Muraenolepidoidei</taxon>
        <taxon>Muraenolepididae</taxon>
        <taxon>Muraenolepis</taxon>
    </lineage>
</organism>
<gene>
    <name evidence="10" type="ORF">NHX12_025061</name>
</gene>
<dbReference type="GO" id="GO:0008408">
    <property type="term" value="F:3'-5' exonuclease activity"/>
    <property type="evidence" value="ECO:0007669"/>
    <property type="project" value="InterPro"/>
</dbReference>
<keyword evidence="7" id="KW-0539">Nucleus</keyword>
<dbReference type="EMBL" id="JANIIK010000040">
    <property type="protein sequence ID" value="KAJ3608011.1"/>
    <property type="molecule type" value="Genomic_DNA"/>
</dbReference>
<dbReference type="CDD" id="cd06144">
    <property type="entry name" value="REX4_like"/>
    <property type="match status" value="1"/>
</dbReference>
<dbReference type="GO" id="GO:0006308">
    <property type="term" value="P:DNA catabolic process"/>
    <property type="evidence" value="ECO:0007669"/>
    <property type="project" value="TreeGrafter"/>
</dbReference>
<feature type="compositionally biased region" description="Pro residues" evidence="8">
    <location>
        <begin position="16"/>
        <end position="33"/>
    </location>
</feature>
<reference evidence="10" key="1">
    <citation type="submission" date="2022-07" db="EMBL/GenBank/DDBJ databases">
        <title>Chromosome-level genome of Muraenolepis orangiensis.</title>
        <authorList>
            <person name="Kim J."/>
        </authorList>
    </citation>
    <scope>NUCLEOTIDE SEQUENCE</scope>
    <source>
        <strain evidence="10">KU_S4_2022</strain>
        <tissue evidence="10">Muscle</tissue>
    </source>
</reference>
<evidence type="ECO:0000256" key="7">
    <source>
        <dbReference type="ARBA" id="ARBA00023242"/>
    </source>
</evidence>
<dbReference type="InterPro" id="IPR037431">
    <property type="entry name" value="REX4_DEDDh_dom"/>
</dbReference>
<keyword evidence="5" id="KW-0378">Hydrolase</keyword>
<keyword evidence="4" id="KW-0540">Nuclease</keyword>
<evidence type="ECO:0000313" key="10">
    <source>
        <dbReference type="EMBL" id="KAJ3608011.1"/>
    </source>
</evidence>
<sequence>MSKAKLNKTKKSGAAPPAPPGPTPPPPGPTPPPGHKDKNQKKKFFKDTRRKKPGRPTPVPAPLAPPEDPRHYSVNWKALLQTMKTNPEPKTRDQNKNHVTKKHSSKETTAPASCLTSSQTAGGKPAKHQTLSSKETVAPAEEQRSKSTKKKKVPGERDRQQPAKRKDPGERDRQQPAKRKDPGEKDRQQPAKRKDPGERDRQQPAKRKDPGERDRQQPAKRKKKEEVAPQPRPPTEADLWFDDVDPDDIEATLGKEAADVVRSRTEAHKVPEESLVKNNAFTGLTRAVAMDCEMVGVGPGGEDSVLARVSIVNHFGKLIYDRFVRPSEEVTDYRTAVSGVRPEDVRDGEEMKTVQKEVSDILEGRILVGHAIHNDLKVLFMDHPKKRIRDTQKYKPFRQTAQSSRPSLKVLCREMLNVKVHQGEHCSVQDAQATMKLYTMVKKHWEAEIKASRAPGGVAEKPRPSKYKSRPSKDKRPH</sequence>
<dbReference type="GO" id="GO:0006364">
    <property type="term" value="P:rRNA processing"/>
    <property type="evidence" value="ECO:0007669"/>
    <property type="project" value="InterPro"/>
</dbReference>
<dbReference type="GO" id="GO:0003676">
    <property type="term" value="F:nucleic acid binding"/>
    <property type="evidence" value="ECO:0007669"/>
    <property type="project" value="InterPro"/>
</dbReference>
<feature type="compositionally biased region" description="Pro residues" evidence="8">
    <location>
        <begin position="55"/>
        <end position="66"/>
    </location>
</feature>
<name>A0A9Q0ELG5_9TELE</name>
<evidence type="ECO:0000259" key="9">
    <source>
        <dbReference type="SMART" id="SM00479"/>
    </source>
</evidence>
<keyword evidence="6" id="KW-0269">Exonuclease</keyword>
<evidence type="ECO:0000256" key="4">
    <source>
        <dbReference type="ARBA" id="ARBA00022722"/>
    </source>
</evidence>
<keyword evidence="11" id="KW-1185">Reference proteome</keyword>
<comment type="similarity">
    <text evidence="2">Belongs to the REXO4 family.</text>
</comment>
<dbReference type="OrthoDB" id="8191639at2759"/>
<dbReference type="PANTHER" id="PTHR12801">
    <property type="entry name" value="RNA EXONUCLEASE REXO1 / RECO3 FAMILY MEMBER-RELATED"/>
    <property type="match status" value="1"/>
</dbReference>
<feature type="domain" description="Exonuclease" evidence="9">
    <location>
        <begin position="286"/>
        <end position="447"/>
    </location>
</feature>
<dbReference type="Proteomes" id="UP001148018">
    <property type="component" value="Unassembled WGS sequence"/>
</dbReference>
<evidence type="ECO:0000313" key="11">
    <source>
        <dbReference type="Proteomes" id="UP001148018"/>
    </source>
</evidence>
<feature type="region of interest" description="Disordered" evidence="8">
    <location>
        <begin position="450"/>
        <end position="478"/>
    </location>
</feature>
<dbReference type="PANTHER" id="PTHR12801:SF158">
    <property type="entry name" value="RNA EXONUCLEASE 4"/>
    <property type="match status" value="1"/>
</dbReference>
<comment type="caution">
    <text evidence="10">The sequence shown here is derived from an EMBL/GenBank/DDBJ whole genome shotgun (WGS) entry which is preliminary data.</text>
</comment>
<dbReference type="Gene3D" id="3.30.420.10">
    <property type="entry name" value="Ribonuclease H-like superfamily/Ribonuclease H"/>
    <property type="match status" value="1"/>
</dbReference>
<dbReference type="InterPro" id="IPR013520">
    <property type="entry name" value="Ribonucl_H"/>
</dbReference>
<evidence type="ECO:0000256" key="5">
    <source>
        <dbReference type="ARBA" id="ARBA00022801"/>
    </source>
</evidence>
<dbReference type="Pfam" id="PF00929">
    <property type="entry name" value="RNase_T"/>
    <property type="match status" value="1"/>
</dbReference>
<dbReference type="SMART" id="SM00479">
    <property type="entry name" value="EXOIII"/>
    <property type="match status" value="1"/>
</dbReference>
<feature type="compositionally biased region" description="Basic and acidic residues" evidence="8">
    <location>
        <begin position="153"/>
        <end position="217"/>
    </location>
</feature>
<dbReference type="FunFam" id="3.30.420.10:FF:000007">
    <property type="entry name" value="Interferon-stimulated exonuclease gene 20"/>
    <property type="match status" value="1"/>
</dbReference>
<feature type="compositionally biased region" description="Basic and acidic residues" evidence="8">
    <location>
        <begin position="87"/>
        <end position="96"/>
    </location>
</feature>
<dbReference type="InterPro" id="IPR047021">
    <property type="entry name" value="REXO1/3/4-like"/>
</dbReference>
<accession>A0A9Q0ELG5</accession>
<dbReference type="GO" id="GO:0005730">
    <property type="term" value="C:nucleolus"/>
    <property type="evidence" value="ECO:0007669"/>
    <property type="project" value="UniProtKB-ARBA"/>
</dbReference>